<comment type="caution">
    <text evidence="4">The sequence shown here is derived from an EMBL/GenBank/DDBJ whole genome shotgun (WGS) entry which is preliminary data.</text>
</comment>
<dbReference type="EMBL" id="JAEACU010000003">
    <property type="protein sequence ID" value="KAH7537033.1"/>
    <property type="molecule type" value="Genomic_DNA"/>
</dbReference>
<protein>
    <recommendedName>
        <fullName evidence="6">Cyclin-dependent protein kinase inhibitor SMR1-like</fullName>
    </recommendedName>
</protein>
<evidence type="ECO:0000256" key="1">
    <source>
        <dbReference type="ARBA" id="ARBA00023013"/>
    </source>
</evidence>
<dbReference type="OrthoDB" id="662905at2759"/>
<evidence type="ECO:0000256" key="2">
    <source>
        <dbReference type="ARBA" id="ARBA00023306"/>
    </source>
</evidence>
<dbReference type="PANTHER" id="PTHR33142">
    <property type="entry name" value="CYCLIN-DEPENDENT PROTEIN KINASE INHIBITOR SMR13"/>
    <property type="match status" value="1"/>
</dbReference>
<dbReference type="PANTHER" id="PTHR33142:SF13">
    <property type="entry name" value="CYCLIN-DEPENDENT PROTEIN KINASE INHIBITOR SMR1"/>
    <property type="match status" value="1"/>
</dbReference>
<accession>A0A978VNA8</accession>
<feature type="compositionally biased region" description="Polar residues" evidence="3">
    <location>
        <begin position="22"/>
        <end position="35"/>
    </location>
</feature>
<evidence type="ECO:0008006" key="6">
    <source>
        <dbReference type="Google" id="ProtNLM"/>
    </source>
</evidence>
<evidence type="ECO:0000313" key="4">
    <source>
        <dbReference type="EMBL" id="KAH7537033.1"/>
    </source>
</evidence>
<reference evidence="4" key="1">
    <citation type="journal article" date="2021" name="Front. Plant Sci.">
        <title>Chromosome-Scale Genome Assembly for Chinese Sour Jujube and Insights Into Its Genome Evolution and Domestication Signature.</title>
        <authorList>
            <person name="Shen L.-Y."/>
            <person name="Luo H."/>
            <person name="Wang X.-L."/>
            <person name="Wang X.-M."/>
            <person name="Qiu X.-J."/>
            <person name="Liu H."/>
            <person name="Zhou S.-S."/>
            <person name="Jia K.-H."/>
            <person name="Nie S."/>
            <person name="Bao Y.-T."/>
            <person name="Zhang R.-G."/>
            <person name="Yun Q.-Z."/>
            <person name="Chai Y.-H."/>
            <person name="Lu J.-Y."/>
            <person name="Li Y."/>
            <person name="Zhao S.-W."/>
            <person name="Mao J.-F."/>
            <person name="Jia S.-G."/>
            <person name="Mao Y.-M."/>
        </authorList>
    </citation>
    <scope>NUCLEOTIDE SEQUENCE</scope>
    <source>
        <strain evidence="4">AT0</strain>
        <tissue evidence="4">Leaf</tissue>
    </source>
</reference>
<name>A0A978VNA8_ZIZJJ</name>
<dbReference type="GO" id="GO:0032875">
    <property type="term" value="P:regulation of DNA endoreduplication"/>
    <property type="evidence" value="ECO:0007669"/>
    <property type="project" value="InterPro"/>
</dbReference>
<keyword evidence="2" id="KW-0131">Cell cycle</keyword>
<sequence>MSTDLELCQELPKVSLQSIRVRTQKGSESADTNGSVIPKQDFKGQGDDGQDSDQCPRTPTSKEHRIPELLTCPPAPRKPKTRAVQCKRKLTELKFFEIVKRDEVESFFRSSFEVSGINGSSAKRSCCSCK</sequence>
<dbReference type="AlphaFoldDB" id="A0A978VNA8"/>
<dbReference type="InterPro" id="IPR040389">
    <property type="entry name" value="SMR"/>
</dbReference>
<evidence type="ECO:0000313" key="5">
    <source>
        <dbReference type="Proteomes" id="UP000813462"/>
    </source>
</evidence>
<proteinExistence type="predicted"/>
<feature type="region of interest" description="Disordered" evidence="3">
    <location>
        <begin position="22"/>
        <end position="64"/>
    </location>
</feature>
<dbReference type="Proteomes" id="UP000813462">
    <property type="component" value="Unassembled WGS sequence"/>
</dbReference>
<gene>
    <name evidence="4" type="ORF">FEM48_Zijuj03G0049400</name>
</gene>
<organism evidence="4 5">
    <name type="scientific">Ziziphus jujuba var. spinosa</name>
    <dbReference type="NCBI Taxonomy" id="714518"/>
    <lineage>
        <taxon>Eukaryota</taxon>
        <taxon>Viridiplantae</taxon>
        <taxon>Streptophyta</taxon>
        <taxon>Embryophyta</taxon>
        <taxon>Tracheophyta</taxon>
        <taxon>Spermatophyta</taxon>
        <taxon>Magnoliopsida</taxon>
        <taxon>eudicotyledons</taxon>
        <taxon>Gunneridae</taxon>
        <taxon>Pentapetalae</taxon>
        <taxon>rosids</taxon>
        <taxon>fabids</taxon>
        <taxon>Rosales</taxon>
        <taxon>Rhamnaceae</taxon>
        <taxon>Paliureae</taxon>
        <taxon>Ziziphus</taxon>
    </lineage>
</organism>
<dbReference type="GO" id="GO:0004860">
    <property type="term" value="F:protein kinase inhibitor activity"/>
    <property type="evidence" value="ECO:0007669"/>
    <property type="project" value="UniProtKB-KW"/>
</dbReference>
<keyword evidence="1" id="KW-0649">Protein kinase inhibitor</keyword>
<evidence type="ECO:0000256" key="3">
    <source>
        <dbReference type="SAM" id="MobiDB-lite"/>
    </source>
</evidence>